<reference evidence="2 3" key="1">
    <citation type="submission" date="2020-08" db="EMBL/GenBank/DDBJ databases">
        <title>Genomic Encyclopedia of Type Strains, Phase IV (KMG-IV): sequencing the most valuable type-strain genomes for metagenomic binning, comparative biology and taxonomic classification.</title>
        <authorList>
            <person name="Goeker M."/>
        </authorList>
    </citation>
    <scope>NUCLEOTIDE SEQUENCE [LARGE SCALE GENOMIC DNA]</scope>
    <source>
        <strain evidence="2 3">DSM 29050</strain>
    </source>
</reference>
<protein>
    <submittedName>
        <fullName evidence="2">Uncharacterized protein</fullName>
    </submittedName>
</protein>
<sequence>MASPNNAIGRRDNLVRQDTYFLLGGMVLPPTFSHVPFATYFQSYGLLSAFAWPAQLWLPSALAQSLAPALATPKHFSLLALSLAAAAGTVLSATDMASAAIEYLRSDFMIIFSHLTGFVEVMRSNNPINFTSTFKN</sequence>
<evidence type="ECO:0000313" key="3">
    <source>
        <dbReference type="Proteomes" id="UP000581447"/>
    </source>
</evidence>
<feature type="transmembrane region" description="Helical" evidence="1">
    <location>
        <begin position="20"/>
        <end position="41"/>
    </location>
</feature>
<keyword evidence="3" id="KW-1185">Reference proteome</keyword>
<organism evidence="2 3">
    <name type="scientific">Sphingorhabdus rigui</name>
    <dbReference type="NCBI Taxonomy" id="1282858"/>
    <lineage>
        <taxon>Bacteria</taxon>
        <taxon>Pseudomonadati</taxon>
        <taxon>Pseudomonadota</taxon>
        <taxon>Alphaproteobacteria</taxon>
        <taxon>Sphingomonadales</taxon>
        <taxon>Sphingomonadaceae</taxon>
        <taxon>Sphingorhabdus</taxon>
    </lineage>
</organism>
<name>A0A840B2S7_9SPHN</name>
<dbReference type="Proteomes" id="UP000581447">
    <property type="component" value="Unassembled WGS sequence"/>
</dbReference>
<evidence type="ECO:0000313" key="2">
    <source>
        <dbReference type="EMBL" id="MBB3942555.1"/>
    </source>
</evidence>
<keyword evidence="1" id="KW-0812">Transmembrane</keyword>
<feature type="transmembrane region" description="Helical" evidence="1">
    <location>
        <begin position="76"/>
        <end position="101"/>
    </location>
</feature>
<accession>A0A840B2S7</accession>
<dbReference type="AlphaFoldDB" id="A0A840B2S7"/>
<comment type="caution">
    <text evidence="2">The sequence shown here is derived from an EMBL/GenBank/DDBJ whole genome shotgun (WGS) entry which is preliminary data.</text>
</comment>
<proteinExistence type="predicted"/>
<evidence type="ECO:0000256" key="1">
    <source>
        <dbReference type="SAM" id="Phobius"/>
    </source>
</evidence>
<gene>
    <name evidence="2" type="ORF">GGR91_000777</name>
</gene>
<dbReference type="EMBL" id="JACIEA010000001">
    <property type="protein sequence ID" value="MBB3942555.1"/>
    <property type="molecule type" value="Genomic_DNA"/>
</dbReference>
<keyword evidence="1" id="KW-0472">Membrane</keyword>
<keyword evidence="1" id="KW-1133">Transmembrane helix</keyword>